<proteinExistence type="predicted"/>
<accession>A0A1I2GUH4</accession>
<keyword evidence="2" id="KW-1185">Reference proteome</keyword>
<gene>
    <name evidence="1" type="ORF">SAMN04489711_116102</name>
</gene>
<protein>
    <recommendedName>
        <fullName evidence="3">DUF5666 domain-containing protein</fullName>
    </recommendedName>
</protein>
<dbReference type="EMBL" id="FONX01000016">
    <property type="protein sequence ID" value="SFF20276.1"/>
    <property type="molecule type" value="Genomic_DNA"/>
</dbReference>
<organism evidence="1 2">
    <name type="scientific">Paracidovorax wautersii</name>
    <dbReference type="NCBI Taxonomy" id="1177982"/>
    <lineage>
        <taxon>Bacteria</taxon>
        <taxon>Pseudomonadati</taxon>
        <taxon>Pseudomonadota</taxon>
        <taxon>Betaproteobacteria</taxon>
        <taxon>Burkholderiales</taxon>
        <taxon>Comamonadaceae</taxon>
        <taxon>Paracidovorax</taxon>
    </lineage>
</organism>
<evidence type="ECO:0000313" key="2">
    <source>
        <dbReference type="Proteomes" id="UP000199119"/>
    </source>
</evidence>
<dbReference type="AlphaFoldDB" id="A0A1I2GUH4"/>
<dbReference type="OrthoDB" id="8850091at2"/>
<dbReference type="STRING" id="1177982.SAMN04489711_116102"/>
<evidence type="ECO:0000313" key="1">
    <source>
        <dbReference type="EMBL" id="SFF20276.1"/>
    </source>
</evidence>
<reference evidence="2" key="1">
    <citation type="submission" date="2016-10" db="EMBL/GenBank/DDBJ databases">
        <authorList>
            <person name="Varghese N."/>
            <person name="Submissions S."/>
        </authorList>
    </citation>
    <scope>NUCLEOTIDE SEQUENCE [LARGE SCALE GENOMIC DNA]</scope>
    <source>
        <strain evidence="2">DSM 27981</strain>
    </source>
</reference>
<dbReference type="Proteomes" id="UP000199119">
    <property type="component" value="Unassembled WGS sequence"/>
</dbReference>
<dbReference type="RefSeq" id="WP_092941142.1">
    <property type="nucleotide sequence ID" value="NZ_FONX01000016.1"/>
</dbReference>
<sequence length="188" mass="20106">MSRPQESKQVWSLEGRYLYPLYSPRGTVEGVLIDVGGTPAQFTFAPHDDDAARAFDAVRAGQQVLVEGTQAPPPRHGAAVHEVYAFERLVAVDGKPHAPQEPVREVNGRVARIHHARHGEPNGVVLDTGDFIHTRPEGYAALRLQPGDAVTAAGPARPLRGAGATGYVIEAHTLNGQPLAGPSPRPQE</sequence>
<name>A0A1I2GUH4_9BURK</name>
<evidence type="ECO:0008006" key="3">
    <source>
        <dbReference type="Google" id="ProtNLM"/>
    </source>
</evidence>